<dbReference type="InterPro" id="IPR036465">
    <property type="entry name" value="vWFA_dom_sf"/>
</dbReference>
<dbReference type="SUPFAM" id="SSF53300">
    <property type="entry name" value="vWA-like"/>
    <property type="match status" value="3"/>
</dbReference>
<dbReference type="PANTHER" id="PTHR24020">
    <property type="entry name" value="COLLAGEN ALPHA"/>
    <property type="match status" value="1"/>
</dbReference>
<keyword evidence="2" id="KW-0964">Secreted</keyword>
<evidence type="ECO:0000256" key="4">
    <source>
        <dbReference type="ARBA" id="ARBA00022737"/>
    </source>
</evidence>
<dbReference type="GO" id="GO:0005576">
    <property type="term" value="C:extracellular region"/>
    <property type="evidence" value="ECO:0007669"/>
    <property type="project" value="UniProtKB-SubCell"/>
</dbReference>
<comment type="caution">
    <text evidence="8">The sequence shown here is derived from an EMBL/GenBank/DDBJ whole genome shotgun (WGS) entry which is preliminary data.</text>
</comment>
<protein>
    <recommendedName>
        <fullName evidence="7">VWFA domain-containing protein</fullName>
    </recommendedName>
</protein>
<dbReference type="Proteomes" id="UP001195483">
    <property type="component" value="Unassembled WGS sequence"/>
</dbReference>
<name>A0AAE0RZ29_9BIVA</name>
<evidence type="ECO:0000256" key="6">
    <source>
        <dbReference type="SAM" id="SignalP"/>
    </source>
</evidence>
<feature type="domain" description="VWFA" evidence="7">
    <location>
        <begin position="550"/>
        <end position="628"/>
    </location>
</feature>
<dbReference type="InterPro" id="IPR050525">
    <property type="entry name" value="ECM_Assembly_Org"/>
</dbReference>
<dbReference type="FunFam" id="3.40.50.410:FF:000004">
    <property type="entry name" value="collagen alpha-6(VI) chain"/>
    <property type="match status" value="2"/>
</dbReference>
<dbReference type="PROSITE" id="PS50234">
    <property type="entry name" value="VWFA"/>
    <property type="match status" value="3"/>
</dbReference>
<feature type="signal peptide" evidence="6">
    <location>
        <begin position="1"/>
        <end position="24"/>
    </location>
</feature>
<dbReference type="PRINTS" id="PR00453">
    <property type="entry name" value="VWFADOMAIN"/>
</dbReference>
<evidence type="ECO:0000256" key="5">
    <source>
        <dbReference type="ARBA" id="ARBA00023180"/>
    </source>
</evidence>
<feature type="domain" description="VWFA" evidence="7">
    <location>
        <begin position="32"/>
        <end position="210"/>
    </location>
</feature>
<reference evidence="8" key="1">
    <citation type="journal article" date="2021" name="Genome Biol. Evol.">
        <title>A High-Quality Reference Genome for a Parasitic Bivalve with Doubly Uniparental Inheritance (Bivalvia: Unionida).</title>
        <authorList>
            <person name="Smith C.H."/>
        </authorList>
    </citation>
    <scope>NUCLEOTIDE SEQUENCE</scope>
    <source>
        <strain evidence="8">CHS0354</strain>
    </source>
</reference>
<dbReference type="PANTHER" id="PTHR24020:SF84">
    <property type="entry name" value="VWFA DOMAIN-CONTAINING PROTEIN"/>
    <property type="match status" value="1"/>
</dbReference>
<keyword evidence="4" id="KW-0677">Repeat</keyword>
<comment type="subcellular location">
    <subcellularLocation>
        <location evidence="1">Secreted</location>
    </subcellularLocation>
</comment>
<sequence length="635" mass="70269">MYRTIFTFLVLIITSLVLVDDSRAETCGRIADVVFVIDSSRSIWPPYFRQQLEFVQQVVKEFDVGHSKTRIGALTFSDKTISEFHLQKYDNKQDILDAISAISFAKGSATNTFDALRVLRTEFFNEKNGDRPDVPNIAIVLTDGESSNKASTVHEADLTRKAGTAIFAIGIGNMVNKVELEEIASLPKSDYMHVLESFKDLKSDEFTKLLSHKACTAPLTTPTTTKRTTTTTTTPKTTTTTITTTTTTEAVAISTKMQQEEAERACQGKPADIMFVLDVSSSIWFKDFKTQMNFVKDVVDIFDVNSGKAQVGIITFSDYAEVEFRLGQHKTKKTLMEAIDMVEYRGGSTNTSHALQLLRGLFKPGSGSRQGVAHIAIVVTDGQSQDPQATQNMAMLAHDEGIYVFAIGVGNNSDIQELQSIASEPSGQYMYMVNGYKALRSIQSILAYKACEVQADVFACTTKTDTEVVFAVDEFGGKDKKNVMLFIQKVGGGFDLDSGHVRVGVMHKCNANNIELGQYTTKNSFVEAIEASMTGNKVVPFLKEIRQKGLYDTRSGARKKLVLIVSDTFTDWEEAAMEINRLKFKTEVNVIGVGERVSRDQLQQLASSQSNIFMVEDTAKMQDIALKIHKLLCSS</sequence>
<dbReference type="AlphaFoldDB" id="A0AAE0RZ29"/>
<feature type="domain" description="VWFA" evidence="7">
    <location>
        <begin position="272"/>
        <end position="446"/>
    </location>
</feature>
<keyword evidence="3 6" id="KW-0732">Signal</keyword>
<dbReference type="EMBL" id="JAEAOA010001414">
    <property type="protein sequence ID" value="KAK3581965.1"/>
    <property type="molecule type" value="Genomic_DNA"/>
</dbReference>
<gene>
    <name evidence="8" type="ORF">CHS0354_023436</name>
</gene>
<evidence type="ECO:0000256" key="3">
    <source>
        <dbReference type="ARBA" id="ARBA00022729"/>
    </source>
</evidence>
<dbReference type="CDD" id="cd01472">
    <property type="entry name" value="vWA_collagen"/>
    <property type="match status" value="2"/>
</dbReference>
<dbReference type="SMART" id="SM00327">
    <property type="entry name" value="VWA"/>
    <property type="match status" value="3"/>
</dbReference>
<evidence type="ECO:0000313" key="8">
    <source>
        <dbReference type="EMBL" id="KAK3581965.1"/>
    </source>
</evidence>
<evidence type="ECO:0000313" key="9">
    <source>
        <dbReference type="Proteomes" id="UP001195483"/>
    </source>
</evidence>
<dbReference type="InterPro" id="IPR002035">
    <property type="entry name" value="VWF_A"/>
</dbReference>
<reference evidence="8" key="3">
    <citation type="submission" date="2023-05" db="EMBL/GenBank/DDBJ databases">
        <authorList>
            <person name="Smith C.H."/>
        </authorList>
    </citation>
    <scope>NUCLEOTIDE SEQUENCE</scope>
    <source>
        <strain evidence="8">CHS0354</strain>
        <tissue evidence="8">Mantle</tissue>
    </source>
</reference>
<dbReference type="Pfam" id="PF00092">
    <property type="entry name" value="VWA"/>
    <property type="match status" value="3"/>
</dbReference>
<organism evidence="8 9">
    <name type="scientific">Potamilus streckersoni</name>
    <dbReference type="NCBI Taxonomy" id="2493646"/>
    <lineage>
        <taxon>Eukaryota</taxon>
        <taxon>Metazoa</taxon>
        <taxon>Spiralia</taxon>
        <taxon>Lophotrochozoa</taxon>
        <taxon>Mollusca</taxon>
        <taxon>Bivalvia</taxon>
        <taxon>Autobranchia</taxon>
        <taxon>Heteroconchia</taxon>
        <taxon>Palaeoheterodonta</taxon>
        <taxon>Unionida</taxon>
        <taxon>Unionoidea</taxon>
        <taxon>Unionidae</taxon>
        <taxon>Ambleminae</taxon>
        <taxon>Lampsilini</taxon>
        <taxon>Potamilus</taxon>
    </lineage>
</organism>
<feature type="chain" id="PRO_5042195037" description="VWFA domain-containing protein" evidence="6">
    <location>
        <begin position="25"/>
        <end position="635"/>
    </location>
</feature>
<reference evidence="8" key="2">
    <citation type="journal article" date="2021" name="Genome Biol. Evol.">
        <title>Developing a high-quality reference genome for a parasitic bivalve with doubly uniparental inheritance (Bivalvia: Unionida).</title>
        <authorList>
            <person name="Smith C.H."/>
        </authorList>
    </citation>
    <scope>NUCLEOTIDE SEQUENCE</scope>
    <source>
        <strain evidence="8">CHS0354</strain>
        <tissue evidence="8">Mantle</tissue>
    </source>
</reference>
<keyword evidence="5" id="KW-0325">Glycoprotein</keyword>
<evidence type="ECO:0000259" key="7">
    <source>
        <dbReference type="PROSITE" id="PS50234"/>
    </source>
</evidence>
<proteinExistence type="predicted"/>
<evidence type="ECO:0000256" key="2">
    <source>
        <dbReference type="ARBA" id="ARBA00022525"/>
    </source>
</evidence>
<accession>A0AAE0RZ29</accession>
<keyword evidence="9" id="KW-1185">Reference proteome</keyword>
<evidence type="ECO:0000256" key="1">
    <source>
        <dbReference type="ARBA" id="ARBA00004613"/>
    </source>
</evidence>
<dbReference type="Gene3D" id="3.40.50.410">
    <property type="entry name" value="von Willebrand factor, type A domain"/>
    <property type="match status" value="3"/>
</dbReference>